<dbReference type="RefSeq" id="WP_128214502.1">
    <property type="nucleotide sequence ID" value="NZ_CP025746.1"/>
</dbReference>
<evidence type="ECO:0000256" key="4">
    <source>
        <dbReference type="ARBA" id="ARBA00023163"/>
    </source>
</evidence>
<dbReference type="Pfam" id="PF08281">
    <property type="entry name" value="Sigma70_r4_2"/>
    <property type="match status" value="1"/>
</dbReference>
<dbReference type="Pfam" id="PF04542">
    <property type="entry name" value="Sigma70_r2"/>
    <property type="match status" value="1"/>
</dbReference>
<dbReference type="EMBL" id="CP025746">
    <property type="protein sequence ID" value="QAA33780.1"/>
    <property type="molecule type" value="Genomic_DNA"/>
</dbReference>
<dbReference type="InterPro" id="IPR014284">
    <property type="entry name" value="RNA_pol_sigma-70_dom"/>
</dbReference>
<dbReference type="Proteomes" id="UP000286268">
    <property type="component" value="Chromosome"/>
</dbReference>
<keyword evidence="3" id="KW-0731">Sigma factor</keyword>
<dbReference type="PANTHER" id="PTHR43133">
    <property type="entry name" value="RNA POLYMERASE ECF-TYPE SIGMA FACTO"/>
    <property type="match status" value="1"/>
</dbReference>
<dbReference type="InterPro" id="IPR013249">
    <property type="entry name" value="RNA_pol_sigma70_r4_t2"/>
</dbReference>
<dbReference type="Gene3D" id="1.10.10.10">
    <property type="entry name" value="Winged helix-like DNA-binding domain superfamily/Winged helix DNA-binding domain"/>
    <property type="match status" value="1"/>
</dbReference>
<dbReference type="InterPro" id="IPR039425">
    <property type="entry name" value="RNA_pol_sigma-70-like"/>
</dbReference>
<dbReference type="GO" id="GO:0016987">
    <property type="term" value="F:sigma factor activity"/>
    <property type="evidence" value="ECO:0007669"/>
    <property type="project" value="UniProtKB-KW"/>
</dbReference>
<name>A0A410DXQ6_9CLOT</name>
<accession>A0A410DXQ6</accession>
<reference evidence="7 8" key="1">
    <citation type="submission" date="2018-01" db="EMBL/GenBank/DDBJ databases">
        <title>Genome Sequencing and Assembly of Anaerobacter polyendosporus strain CT4.</title>
        <authorList>
            <person name="Tachaapaikoon C."/>
            <person name="Sutheeworapong S."/>
            <person name="Jenjaroenpun P."/>
            <person name="Wongsurawat T."/>
            <person name="Nookeaw I."/>
            <person name="Cheawchanlertfa P."/>
            <person name="Kosugi A."/>
            <person name="Cheevadhanarak S."/>
            <person name="Ratanakhanokchai K."/>
        </authorList>
    </citation>
    <scope>NUCLEOTIDE SEQUENCE [LARGE SCALE GENOMIC DNA]</scope>
    <source>
        <strain evidence="7 8">CT4</strain>
    </source>
</reference>
<feature type="domain" description="RNA polymerase sigma-70 region 2" evidence="5">
    <location>
        <begin position="18"/>
        <end position="75"/>
    </location>
</feature>
<proteinExistence type="inferred from homology"/>
<evidence type="ECO:0000313" key="7">
    <source>
        <dbReference type="EMBL" id="QAA33780.1"/>
    </source>
</evidence>
<evidence type="ECO:0000259" key="6">
    <source>
        <dbReference type="Pfam" id="PF08281"/>
    </source>
</evidence>
<feature type="domain" description="RNA polymerase sigma factor 70 region 4 type 2" evidence="6">
    <location>
        <begin position="109"/>
        <end position="158"/>
    </location>
</feature>
<dbReference type="SUPFAM" id="SSF88946">
    <property type="entry name" value="Sigma2 domain of RNA polymerase sigma factors"/>
    <property type="match status" value="1"/>
</dbReference>
<keyword evidence="4" id="KW-0804">Transcription</keyword>
<dbReference type="InterPro" id="IPR013324">
    <property type="entry name" value="RNA_pol_sigma_r3/r4-like"/>
</dbReference>
<dbReference type="NCBIfam" id="TIGR02937">
    <property type="entry name" value="sigma70-ECF"/>
    <property type="match status" value="1"/>
</dbReference>
<evidence type="ECO:0000259" key="5">
    <source>
        <dbReference type="Pfam" id="PF04542"/>
    </source>
</evidence>
<evidence type="ECO:0000256" key="1">
    <source>
        <dbReference type="ARBA" id="ARBA00010641"/>
    </source>
</evidence>
<keyword evidence="8" id="KW-1185">Reference proteome</keyword>
<dbReference type="InterPro" id="IPR013325">
    <property type="entry name" value="RNA_pol_sigma_r2"/>
</dbReference>
<dbReference type="PANTHER" id="PTHR43133:SF51">
    <property type="entry name" value="RNA POLYMERASE SIGMA FACTOR"/>
    <property type="match status" value="1"/>
</dbReference>
<dbReference type="AlphaFoldDB" id="A0A410DXQ6"/>
<organism evidence="7 8">
    <name type="scientific">Clostridium manihotivorum</name>
    <dbReference type="NCBI Taxonomy" id="2320868"/>
    <lineage>
        <taxon>Bacteria</taxon>
        <taxon>Bacillati</taxon>
        <taxon>Bacillota</taxon>
        <taxon>Clostridia</taxon>
        <taxon>Eubacteriales</taxon>
        <taxon>Clostridiaceae</taxon>
        <taxon>Clostridium</taxon>
    </lineage>
</organism>
<gene>
    <name evidence="7" type="ORF">C1I91_20295</name>
</gene>
<sequence>MDNEEFNKILKEKFLILYKYLIKNGSSHHDAEDIIQNTFIKLMANLEGINVRKIDSWLFRVALNEFYDLCRKKSRSPVINTDDEAFINNLMGEENCESLIISKEIKGQIATVMEAVKPVFKNLLLMKYDMGLTYKEISALLDMNDSVVKNYLFRARKQFMKLWEEFNYER</sequence>
<dbReference type="Gene3D" id="1.10.1740.10">
    <property type="match status" value="1"/>
</dbReference>
<dbReference type="GO" id="GO:0006352">
    <property type="term" value="P:DNA-templated transcription initiation"/>
    <property type="evidence" value="ECO:0007669"/>
    <property type="project" value="InterPro"/>
</dbReference>
<evidence type="ECO:0000313" key="8">
    <source>
        <dbReference type="Proteomes" id="UP000286268"/>
    </source>
</evidence>
<dbReference type="InterPro" id="IPR036388">
    <property type="entry name" value="WH-like_DNA-bd_sf"/>
</dbReference>
<dbReference type="InterPro" id="IPR007627">
    <property type="entry name" value="RNA_pol_sigma70_r2"/>
</dbReference>
<dbReference type="SUPFAM" id="SSF88659">
    <property type="entry name" value="Sigma3 and sigma4 domains of RNA polymerase sigma factors"/>
    <property type="match status" value="1"/>
</dbReference>
<dbReference type="GO" id="GO:0003677">
    <property type="term" value="F:DNA binding"/>
    <property type="evidence" value="ECO:0007669"/>
    <property type="project" value="InterPro"/>
</dbReference>
<comment type="similarity">
    <text evidence="1">Belongs to the sigma-70 factor family. ECF subfamily.</text>
</comment>
<evidence type="ECO:0000256" key="3">
    <source>
        <dbReference type="ARBA" id="ARBA00023082"/>
    </source>
</evidence>
<dbReference type="OrthoDB" id="9784984at2"/>
<protein>
    <submittedName>
        <fullName evidence="7">RNA polymerase sigma factor</fullName>
    </submittedName>
</protein>
<keyword evidence="2" id="KW-0805">Transcription regulation</keyword>
<evidence type="ECO:0000256" key="2">
    <source>
        <dbReference type="ARBA" id="ARBA00023015"/>
    </source>
</evidence>
<dbReference type="KEGG" id="cmah:C1I91_20295"/>